<evidence type="ECO:0000313" key="3">
    <source>
        <dbReference type="Proteomes" id="UP001642484"/>
    </source>
</evidence>
<dbReference type="Proteomes" id="UP001642484">
    <property type="component" value="Unassembled WGS sequence"/>
</dbReference>
<feature type="transmembrane region" description="Helical" evidence="1">
    <location>
        <begin position="50"/>
        <end position="73"/>
    </location>
</feature>
<gene>
    <name evidence="2" type="ORF">CCMP2556_LOCUS4482</name>
</gene>
<dbReference type="SUPFAM" id="SSF103473">
    <property type="entry name" value="MFS general substrate transporter"/>
    <property type="match status" value="1"/>
</dbReference>
<keyword evidence="1" id="KW-0472">Membrane</keyword>
<feature type="transmembrane region" description="Helical" evidence="1">
    <location>
        <begin position="189"/>
        <end position="209"/>
    </location>
</feature>
<keyword evidence="3" id="KW-1185">Reference proteome</keyword>
<dbReference type="PANTHER" id="PTHR23525">
    <property type="entry name" value="TRANSPORTER, PUTATIVE-RELATED"/>
    <property type="match status" value="1"/>
</dbReference>
<name>A0ABP0I1P3_9DINO</name>
<feature type="transmembrane region" description="Helical" evidence="1">
    <location>
        <begin position="146"/>
        <end position="169"/>
    </location>
</feature>
<dbReference type="InterPro" id="IPR036259">
    <property type="entry name" value="MFS_trans_sf"/>
</dbReference>
<keyword evidence="1" id="KW-0812">Transmembrane</keyword>
<comment type="caution">
    <text evidence="2">The sequence shown here is derived from an EMBL/GenBank/DDBJ whole genome shotgun (WGS) entry which is preliminary data.</text>
</comment>
<dbReference type="PANTHER" id="PTHR23525:SF1">
    <property type="entry name" value="NODULIN-LIKE DOMAIN-CONTAINING PROTEIN"/>
    <property type="match status" value="1"/>
</dbReference>
<proteinExistence type="predicted"/>
<evidence type="ECO:0000256" key="1">
    <source>
        <dbReference type="SAM" id="Phobius"/>
    </source>
</evidence>
<organism evidence="2 3">
    <name type="scientific">Durusdinium trenchii</name>
    <dbReference type="NCBI Taxonomy" id="1381693"/>
    <lineage>
        <taxon>Eukaryota</taxon>
        <taxon>Sar</taxon>
        <taxon>Alveolata</taxon>
        <taxon>Dinophyceae</taxon>
        <taxon>Suessiales</taxon>
        <taxon>Symbiodiniaceae</taxon>
        <taxon>Durusdinium</taxon>
    </lineage>
</organism>
<keyword evidence="1" id="KW-1133">Transmembrane helix</keyword>
<reference evidence="2 3" key="1">
    <citation type="submission" date="2024-02" db="EMBL/GenBank/DDBJ databases">
        <authorList>
            <person name="Chen Y."/>
            <person name="Shah S."/>
            <person name="Dougan E. K."/>
            <person name="Thang M."/>
            <person name="Chan C."/>
        </authorList>
    </citation>
    <scope>NUCLEOTIDE SEQUENCE [LARGE SCALE GENOMIC DNA]</scope>
</reference>
<accession>A0ABP0I1P3</accession>
<protein>
    <submittedName>
        <fullName evidence="2">Uncharacterized protein</fullName>
    </submittedName>
</protein>
<feature type="transmembrane region" description="Helical" evidence="1">
    <location>
        <begin position="85"/>
        <end position="102"/>
    </location>
</feature>
<dbReference type="EMBL" id="CAXAMN010001847">
    <property type="protein sequence ID" value="CAK8996508.1"/>
    <property type="molecule type" value="Genomic_DNA"/>
</dbReference>
<feature type="transmembrane region" description="Helical" evidence="1">
    <location>
        <begin position="12"/>
        <end position="38"/>
    </location>
</feature>
<sequence length="265" mass="28241">MKLQSKNIRSAFALSFCMGMLEQIVRGPVLVLYLYHIAESQAWAAWGPNLAVGFVQGVSGLVKLASVAPISWLVDSVPTRRVRPLRVSIVLGFITVVAGGFSLCTDHIAWATTLSAACGLFMELAQSASRAILTDSIPIGKREGIFVTQWVCFLAGSATGPFLAAAVVIVSESTEQAHSIQTDELPVKFALLCGLIVVIPAAIFIFNFGDPLAAEVESRGRSGDVVTVNVVKHVAKPCKLLCCAGRVVPMLCLTFSLSRPRVQVA</sequence>
<evidence type="ECO:0000313" key="2">
    <source>
        <dbReference type="EMBL" id="CAK8996508.1"/>
    </source>
</evidence>
<dbReference type="Gene3D" id="1.20.1250.20">
    <property type="entry name" value="MFS general substrate transporter like domains"/>
    <property type="match status" value="1"/>
</dbReference>